<organism evidence="4 5">
    <name type="scientific">Luteolibacter yonseiensis</name>
    <dbReference type="NCBI Taxonomy" id="1144680"/>
    <lineage>
        <taxon>Bacteria</taxon>
        <taxon>Pseudomonadati</taxon>
        <taxon>Verrucomicrobiota</taxon>
        <taxon>Verrucomicrobiia</taxon>
        <taxon>Verrucomicrobiales</taxon>
        <taxon>Verrucomicrobiaceae</taxon>
        <taxon>Luteolibacter</taxon>
    </lineage>
</organism>
<dbReference type="Gene3D" id="2.160.20.20">
    <property type="match status" value="1"/>
</dbReference>
<keyword evidence="5" id="KW-1185">Reference proteome</keyword>
<dbReference type="InterPro" id="IPR036179">
    <property type="entry name" value="Ig-like_dom_sf"/>
</dbReference>
<dbReference type="InterPro" id="IPR003599">
    <property type="entry name" value="Ig_sub"/>
</dbReference>
<dbReference type="InterPro" id="IPR013783">
    <property type="entry name" value="Ig-like_fold"/>
</dbReference>
<proteinExistence type="predicted"/>
<dbReference type="InterPro" id="IPR007110">
    <property type="entry name" value="Ig-like_dom"/>
</dbReference>
<dbReference type="RefSeq" id="WP_200351384.1">
    <property type="nucleotide sequence ID" value="NZ_BAABHZ010000006.1"/>
</dbReference>
<dbReference type="Proteomes" id="UP000600139">
    <property type="component" value="Unassembled WGS sequence"/>
</dbReference>
<protein>
    <submittedName>
        <fullName evidence="4">Immunoglobulin domain-containing protein</fullName>
    </submittedName>
</protein>
<evidence type="ECO:0000259" key="3">
    <source>
        <dbReference type="PROSITE" id="PS50835"/>
    </source>
</evidence>
<dbReference type="NCBIfam" id="TIGR02601">
    <property type="entry name" value="autotrns_rpt"/>
    <property type="match status" value="3"/>
</dbReference>
<dbReference type="SUPFAM" id="SSF51126">
    <property type="entry name" value="Pectin lyase-like"/>
    <property type="match status" value="1"/>
</dbReference>
<feature type="signal peptide" evidence="2">
    <location>
        <begin position="1"/>
        <end position="28"/>
    </location>
</feature>
<sequence length="1280" mass="128578">MKNDNMQTALRGALAVPAAALMLGAAEAGSTVALNFQSWYYESGAIPQTVGFGSGYQTTGFPVTAKAFGVEVADWTNTDPIAIKDPAVVNGIPFAGMSVDLNATNLWAGPYTGPGTTYADFGEAWPAGSVVQSHMTPGNYEATWSYIDNTGWEFKVSGLNAKFPNGYMVGLIGGGKTTATSSVEISDPDFNSLGTVAFTLLPDKMGVGASPVLTNDSIVFTNPNRPDPANCAVAGLIVTDKPVVTSCFPKTSLAATGASFTLTGTALGIGNLSYQWKRNGTDIPGAAAKNISYTVSSATAADIGTYTLVVSSSLYPANPATSEPVTVSVAAPVAVTWDGDTATSGAQNGSGSWDTTTANWWNGTADIVWNPINVASFGSGGNGSYTVSLAENISVQSGIIFNSGSYTIAPAASQTLTLTAPQSITTNVDAAITANLNGTAGFTKAGPAKLTLGGGNNPITGPVVVGAGTLAISRGGGGSSLTISPGATATTTVPDAIGYATNCSVLNVNGGTYNLGVTGNGLWSMDTTLNNASMTAVTGANWSYGGAGSKITNSGNSTISGGTFVLREGMPEDTLSIANTGSLIINSPISGNSRKVRLTGGGTTTFAGAGTNIYNVFVNGGTFSVTGRLTGTGLFMYDDTSLSVASSGSTPAISVSGFYILSDLPEPVGTNKVDFLSLSSTTVAPITTGDLMLEYPVTINVRSVTPVVGRYPLMATTTGSFSIASLTLGTLPSGITATLVDDLVNTGKIYLDVTAVAVPEIQWTGAVNGVWDINTTNNWSPAKYTDGSIVTFGDILGNTSVTLDATVVPGVVTFDNPTKNYSLSGTGAITGGTGLTKTGAGNLSINTNNTYTGPVILSGGTVTVGTGGTTGLLGGAGAITLEAATLVLDRSDAQTLGRQLIGSGGTLVKNGSGSLTMSAGTNNSDIIVNNGTLVATGGAFATAFAPGKLITINSGATLSTPNVHSLGSSVGGGGDVPVIAINGGNWLLGAEQYIRSLTMTAGSTTGTPAKDGIRTLSGSVYTINAAATSSTIASPLNLYNDLSLVVSDGAAADDLVISGVISNTKSITKSGPGRVLFSGPNTYTGTTTVTGGTLAVTGTSIPDTNKLVIDGGKVDVTGAETVDTLFYGAAQQVAGTYGSTASTATFKDNSRFSGTGVLTVVTGSSSGGFSAWATANAPSQTLAQDHDGDGVPNGIEYFMGLSGSASTASPGIQAGKISWPKGAGYTGVYGTDFTVQTSTNLSVWTDVPVSDPNLSNAAPLQYTLPAGSEKTFTRLKVTGP</sequence>
<feature type="chain" id="PRO_5037872171" evidence="2">
    <location>
        <begin position="29"/>
        <end position="1280"/>
    </location>
</feature>
<feature type="domain" description="Ig-like" evidence="3">
    <location>
        <begin position="242"/>
        <end position="328"/>
    </location>
</feature>
<dbReference type="Pfam" id="PF12951">
    <property type="entry name" value="PATR"/>
    <property type="match status" value="4"/>
</dbReference>
<comment type="caution">
    <text evidence="4">The sequence shown here is derived from an EMBL/GenBank/DDBJ whole genome shotgun (WGS) entry which is preliminary data.</text>
</comment>
<dbReference type="InterPro" id="IPR013425">
    <property type="entry name" value="Autotrns_rpt"/>
</dbReference>
<dbReference type="PROSITE" id="PS50835">
    <property type="entry name" value="IG_LIKE"/>
    <property type="match status" value="1"/>
</dbReference>
<dbReference type="AlphaFoldDB" id="A0A934R6R3"/>
<evidence type="ECO:0000313" key="4">
    <source>
        <dbReference type="EMBL" id="MBK1816450.1"/>
    </source>
</evidence>
<dbReference type="InterPro" id="IPR012332">
    <property type="entry name" value="Autotransporter_pectin_lyase_C"/>
</dbReference>
<evidence type="ECO:0000256" key="2">
    <source>
        <dbReference type="SAM" id="SignalP"/>
    </source>
</evidence>
<dbReference type="Gene3D" id="2.60.40.10">
    <property type="entry name" value="Immunoglobulins"/>
    <property type="match status" value="1"/>
</dbReference>
<gene>
    <name evidence="4" type="ORF">JIN84_12555</name>
</gene>
<keyword evidence="1 2" id="KW-0732">Signal</keyword>
<dbReference type="SUPFAM" id="SSF48726">
    <property type="entry name" value="Immunoglobulin"/>
    <property type="match status" value="1"/>
</dbReference>
<evidence type="ECO:0000256" key="1">
    <source>
        <dbReference type="ARBA" id="ARBA00022729"/>
    </source>
</evidence>
<evidence type="ECO:0000313" key="5">
    <source>
        <dbReference type="Proteomes" id="UP000600139"/>
    </source>
</evidence>
<dbReference type="InterPro" id="IPR011050">
    <property type="entry name" value="Pectin_lyase_fold/virulence"/>
</dbReference>
<dbReference type="EMBL" id="JAENIK010000011">
    <property type="protein sequence ID" value="MBK1816450.1"/>
    <property type="molecule type" value="Genomic_DNA"/>
</dbReference>
<dbReference type="SMART" id="SM00409">
    <property type="entry name" value="IG"/>
    <property type="match status" value="1"/>
</dbReference>
<name>A0A934R6R3_9BACT</name>
<accession>A0A934R6R3</accession>
<reference evidence="4" key="1">
    <citation type="submission" date="2021-01" db="EMBL/GenBank/DDBJ databases">
        <title>Modified the classification status of verrucomicrobia.</title>
        <authorList>
            <person name="Feng X."/>
        </authorList>
    </citation>
    <scope>NUCLEOTIDE SEQUENCE</scope>
    <source>
        <strain evidence="4">JCM 18052</strain>
    </source>
</reference>